<dbReference type="Proteomes" id="UP000789508">
    <property type="component" value="Unassembled WGS sequence"/>
</dbReference>
<gene>
    <name evidence="2" type="ORF">ALEPTO_LOCUS8465</name>
</gene>
<dbReference type="OrthoDB" id="2447184at2759"/>
<protein>
    <submittedName>
        <fullName evidence="2">7247_t:CDS:1</fullName>
    </submittedName>
</protein>
<keyword evidence="3" id="KW-1185">Reference proteome</keyword>
<reference evidence="2" key="1">
    <citation type="submission" date="2021-06" db="EMBL/GenBank/DDBJ databases">
        <authorList>
            <person name="Kallberg Y."/>
            <person name="Tangrot J."/>
            <person name="Rosling A."/>
        </authorList>
    </citation>
    <scope>NUCLEOTIDE SEQUENCE</scope>
    <source>
        <strain evidence="2">FL130A</strain>
    </source>
</reference>
<organism evidence="2 3">
    <name type="scientific">Ambispora leptoticha</name>
    <dbReference type="NCBI Taxonomy" id="144679"/>
    <lineage>
        <taxon>Eukaryota</taxon>
        <taxon>Fungi</taxon>
        <taxon>Fungi incertae sedis</taxon>
        <taxon>Mucoromycota</taxon>
        <taxon>Glomeromycotina</taxon>
        <taxon>Glomeromycetes</taxon>
        <taxon>Archaeosporales</taxon>
        <taxon>Ambisporaceae</taxon>
        <taxon>Ambispora</taxon>
    </lineage>
</organism>
<proteinExistence type="predicted"/>
<accession>A0A9N9CQP9</accession>
<feature type="region of interest" description="Disordered" evidence="1">
    <location>
        <begin position="91"/>
        <end position="110"/>
    </location>
</feature>
<feature type="compositionally biased region" description="Acidic residues" evidence="1">
    <location>
        <begin position="91"/>
        <end position="104"/>
    </location>
</feature>
<dbReference type="EMBL" id="CAJVPS010004852">
    <property type="protein sequence ID" value="CAG8608708.1"/>
    <property type="molecule type" value="Genomic_DNA"/>
</dbReference>
<feature type="non-terminal residue" evidence="2">
    <location>
        <position position="1"/>
    </location>
</feature>
<dbReference type="AlphaFoldDB" id="A0A9N9CQP9"/>
<comment type="caution">
    <text evidence="2">The sequence shown here is derived from an EMBL/GenBank/DDBJ whole genome shotgun (WGS) entry which is preliminary data.</text>
</comment>
<name>A0A9N9CQP9_9GLOM</name>
<evidence type="ECO:0000256" key="1">
    <source>
        <dbReference type="SAM" id="MobiDB-lite"/>
    </source>
</evidence>
<evidence type="ECO:0000313" key="3">
    <source>
        <dbReference type="Proteomes" id="UP000789508"/>
    </source>
</evidence>
<sequence>MDTRPARQLARSCDKECSYKNKSAEPSVHVHHPTFIGGGTDPVDKLSAFFKDPSGVKVTKFIEKLWELSEDSKKTFDEKVRVFNLCNNDTDESTYEESASDTEDNINGKDPPKLTRRLFVRPIMLSQTLAKLQLSTGRIVEDVLFEFAKDMDYEQSMRKDIK</sequence>
<evidence type="ECO:0000313" key="2">
    <source>
        <dbReference type="EMBL" id="CAG8608708.1"/>
    </source>
</evidence>